<dbReference type="Gene3D" id="3.90.1470.10">
    <property type="entry name" value="thrh gene product, domain 2"/>
    <property type="match status" value="1"/>
</dbReference>
<evidence type="ECO:0000256" key="2">
    <source>
        <dbReference type="ARBA" id="ARBA00005135"/>
    </source>
</evidence>
<keyword evidence="7" id="KW-0460">Magnesium</keyword>
<dbReference type="InterPro" id="IPR050582">
    <property type="entry name" value="HAD-like_SerB"/>
</dbReference>
<gene>
    <name evidence="11" type="primary">thrH</name>
    <name evidence="11" type="ORF">QU481_06840</name>
</gene>
<evidence type="ECO:0000256" key="6">
    <source>
        <dbReference type="ARBA" id="ARBA00022801"/>
    </source>
</evidence>
<comment type="catalytic activity">
    <reaction evidence="9">
        <text>O-phospho-L-serine + H2O = L-serine + phosphate</text>
        <dbReference type="Rhea" id="RHEA:21208"/>
        <dbReference type="ChEBI" id="CHEBI:15377"/>
        <dbReference type="ChEBI" id="CHEBI:33384"/>
        <dbReference type="ChEBI" id="CHEBI:43474"/>
        <dbReference type="ChEBI" id="CHEBI:57524"/>
        <dbReference type="EC" id="3.1.3.3"/>
    </reaction>
</comment>
<evidence type="ECO:0000256" key="7">
    <source>
        <dbReference type="ARBA" id="ARBA00022842"/>
    </source>
</evidence>
<keyword evidence="4" id="KW-0028">Amino-acid biosynthesis</keyword>
<dbReference type="PANTHER" id="PTHR43344:SF2">
    <property type="entry name" value="PHOSPHOSERINE PHOSPHATASE"/>
    <property type="match status" value="1"/>
</dbReference>
<dbReference type="InterPro" id="IPR036412">
    <property type="entry name" value="HAD-like_sf"/>
</dbReference>
<keyword evidence="5" id="KW-0479">Metal-binding</keyword>
<keyword evidence="8" id="KW-0718">Serine biosynthesis</keyword>
<keyword evidence="12" id="KW-1185">Reference proteome</keyword>
<evidence type="ECO:0000256" key="8">
    <source>
        <dbReference type="ARBA" id="ARBA00023299"/>
    </source>
</evidence>
<dbReference type="Gene3D" id="3.40.50.1000">
    <property type="entry name" value="HAD superfamily/HAD-like"/>
    <property type="match status" value="1"/>
</dbReference>
<evidence type="ECO:0000313" key="11">
    <source>
        <dbReference type="EMBL" id="MDN0074607.1"/>
    </source>
</evidence>
<dbReference type="NCBIfam" id="NF010109">
    <property type="entry name" value="PRK13582.1"/>
    <property type="match status" value="1"/>
</dbReference>
<comment type="cofactor">
    <cofactor evidence="1">
        <name>Mg(2+)</name>
        <dbReference type="ChEBI" id="CHEBI:18420"/>
    </cofactor>
</comment>
<keyword evidence="6 11" id="KW-0378">Hydrolase</keyword>
<dbReference type="PANTHER" id="PTHR43344">
    <property type="entry name" value="PHOSPHOSERINE PHOSPHATASE"/>
    <property type="match status" value="1"/>
</dbReference>
<reference evidence="11" key="1">
    <citation type="submission" date="2023-06" db="EMBL/GenBank/DDBJ databases">
        <authorList>
            <person name="Zhang S."/>
        </authorList>
    </citation>
    <scope>NUCLEOTIDE SEQUENCE</scope>
    <source>
        <strain evidence="11">SG2303</strain>
    </source>
</reference>
<evidence type="ECO:0000256" key="5">
    <source>
        <dbReference type="ARBA" id="ARBA00022723"/>
    </source>
</evidence>
<dbReference type="EMBL" id="JAUEDK010000008">
    <property type="protein sequence ID" value="MDN0074607.1"/>
    <property type="molecule type" value="Genomic_DNA"/>
</dbReference>
<evidence type="ECO:0000256" key="10">
    <source>
        <dbReference type="ARBA" id="ARBA00048523"/>
    </source>
</evidence>
<dbReference type="GO" id="GO:0016787">
    <property type="term" value="F:hydrolase activity"/>
    <property type="evidence" value="ECO:0007669"/>
    <property type="project" value="UniProtKB-KW"/>
</dbReference>
<dbReference type="Pfam" id="PF00702">
    <property type="entry name" value="Hydrolase"/>
    <property type="match status" value="1"/>
</dbReference>
<dbReference type="EC" id="3.1.3.3" evidence="3"/>
<evidence type="ECO:0000256" key="3">
    <source>
        <dbReference type="ARBA" id="ARBA00012640"/>
    </source>
</evidence>
<comment type="caution">
    <text evidence="11">The sequence shown here is derived from an EMBL/GenBank/DDBJ whole genome shotgun (WGS) entry which is preliminary data.</text>
</comment>
<dbReference type="Proteomes" id="UP001168540">
    <property type="component" value="Unassembled WGS sequence"/>
</dbReference>
<proteinExistence type="predicted"/>
<evidence type="ECO:0000313" key="12">
    <source>
        <dbReference type="Proteomes" id="UP001168540"/>
    </source>
</evidence>
<evidence type="ECO:0000256" key="4">
    <source>
        <dbReference type="ARBA" id="ARBA00022605"/>
    </source>
</evidence>
<evidence type="ECO:0000256" key="9">
    <source>
        <dbReference type="ARBA" id="ARBA00048138"/>
    </source>
</evidence>
<dbReference type="InterPro" id="IPR023214">
    <property type="entry name" value="HAD_sf"/>
</dbReference>
<protein>
    <recommendedName>
        <fullName evidence="3">phosphoserine phosphatase</fullName>
        <ecNumber evidence="3">3.1.3.3</ecNumber>
    </recommendedName>
</protein>
<comment type="pathway">
    <text evidence="2">Amino-acid biosynthesis; L-serine biosynthesis; L-serine from 3-phospho-D-glycerate: step 3/3.</text>
</comment>
<sequence length="198" mass="22057">MYNVACIDLEGVLVPEMWPHIAAATGLSELNLTTREVSDYARLVEVRIRLLREHGIRLTDLQTLVETLEPMAGACAFVERLQQSYRLVLVSDAFLEMVLPLWHKLGEPELQCHHFECDAAGYIVQPHYVRRGGKQEALLPFQGCRTLAVGDAFNDLSMLRAASQGFLFRPSAETRAAATDLPVAYDYLDVLQGVGLTV</sequence>
<evidence type="ECO:0000256" key="1">
    <source>
        <dbReference type="ARBA" id="ARBA00001946"/>
    </source>
</evidence>
<name>A0ABT7XLE1_9NEIS</name>
<dbReference type="RefSeq" id="WP_289829180.1">
    <property type="nucleotide sequence ID" value="NZ_JAUEDK010000008.1"/>
</dbReference>
<comment type="catalytic activity">
    <reaction evidence="10">
        <text>O-phospho-D-serine + H2O = D-serine + phosphate</text>
        <dbReference type="Rhea" id="RHEA:24873"/>
        <dbReference type="ChEBI" id="CHEBI:15377"/>
        <dbReference type="ChEBI" id="CHEBI:35247"/>
        <dbReference type="ChEBI" id="CHEBI:43474"/>
        <dbReference type="ChEBI" id="CHEBI:58680"/>
        <dbReference type="EC" id="3.1.3.3"/>
    </reaction>
</comment>
<accession>A0ABT7XLE1</accession>
<dbReference type="SUPFAM" id="SSF56784">
    <property type="entry name" value="HAD-like"/>
    <property type="match status" value="1"/>
</dbReference>
<organism evidence="11 12">
    <name type="scientific">Crenobacter oryzisoli</name>
    <dbReference type="NCBI Taxonomy" id="3056844"/>
    <lineage>
        <taxon>Bacteria</taxon>
        <taxon>Pseudomonadati</taxon>
        <taxon>Pseudomonadota</taxon>
        <taxon>Betaproteobacteria</taxon>
        <taxon>Neisseriales</taxon>
        <taxon>Neisseriaceae</taxon>
        <taxon>Crenobacter</taxon>
    </lineage>
</organism>